<sequence length="195" mass="22690">MSYTQLRNEVMHYSALCSIQTLNLLKHLFAERVNSIRRLDNVYNVGDLLNVLEKRNIVDLQCLSEILGVLNPPNSRQQNYTQPAANNIDLNPHIRNVTRETLTAEPDVSRRKEIYGIICSEIGMKWKDFARSLNFSEANVQEVEETDRLFSDRLRKVLALYENMHNGANWSWTPVLDALSKCRRNDLRKQIQTMI</sequence>
<dbReference type="Gene3D" id="1.10.533.10">
    <property type="entry name" value="Death Domain, Fas"/>
    <property type="match status" value="1"/>
</dbReference>
<dbReference type="EMBL" id="GEZM01017388">
    <property type="protein sequence ID" value="JAV90737.1"/>
    <property type="molecule type" value="Transcribed_RNA"/>
</dbReference>
<dbReference type="InterPro" id="IPR000488">
    <property type="entry name" value="Death_dom"/>
</dbReference>
<dbReference type="CDD" id="cd01670">
    <property type="entry name" value="Death"/>
    <property type="match status" value="1"/>
</dbReference>
<evidence type="ECO:0000259" key="1">
    <source>
        <dbReference type="PROSITE" id="PS50017"/>
    </source>
</evidence>
<evidence type="ECO:0000313" key="2">
    <source>
        <dbReference type="EMBL" id="JAV90737.1"/>
    </source>
</evidence>
<name>A0A1Y1N579_PHOPY</name>
<dbReference type="InterPro" id="IPR011029">
    <property type="entry name" value="DEATH-like_dom_sf"/>
</dbReference>
<dbReference type="SUPFAM" id="SSF47986">
    <property type="entry name" value="DEATH domain"/>
    <property type="match status" value="1"/>
</dbReference>
<accession>A0A1Y1N579</accession>
<dbReference type="GO" id="GO:0007165">
    <property type="term" value="P:signal transduction"/>
    <property type="evidence" value="ECO:0007669"/>
    <property type="project" value="InterPro"/>
</dbReference>
<dbReference type="EMBL" id="GEZM01017387">
    <property type="protein sequence ID" value="JAV90738.1"/>
    <property type="molecule type" value="Transcribed_RNA"/>
</dbReference>
<dbReference type="AlphaFoldDB" id="A0A1Y1N579"/>
<reference evidence="2" key="1">
    <citation type="journal article" date="2016" name="Sci. Rep.">
        <title>Molecular characterization of firefly nuptial gifts: a multi-omics approach sheds light on postcopulatory sexual selection.</title>
        <authorList>
            <person name="Al-Wathiqui N."/>
            <person name="Fallon T.R."/>
            <person name="South A."/>
            <person name="Weng J.K."/>
            <person name="Lewis S.M."/>
        </authorList>
    </citation>
    <scope>NUCLEOTIDE SEQUENCE</scope>
</reference>
<feature type="domain" description="Death" evidence="1">
    <location>
        <begin position="111"/>
        <end position="195"/>
    </location>
</feature>
<dbReference type="PROSITE" id="PS50017">
    <property type="entry name" value="DEATH_DOMAIN"/>
    <property type="match status" value="1"/>
</dbReference>
<organism evidence="2">
    <name type="scientific">Photinus pyralis</name>
    <name type="common">Common eastern firefly</name>
    <name type="synonym">Lampyris pyralis</name>
    <dbReference type="NCBI Taxonomy" id="7054"/>
    <lineage>
        <taxon>Eukaryota</taxon>
        <taxon>Metazoa</taxon>
        <taxon>Ecdysozoa</taxon>
        <taxon>Arthropoda</taxon>
        <taxon>Hexapoda</taxon>
        <taxon>Insecta</taxon>
        <taxon>Pterygota</taxon>
        <taxon>Neoptera</taxon>
        <taxon>Endopterygota</taxon>
        <taxon>Coleoptera</taxon>
        <taxon>Polyphaga</taxon>
        <taxon>Elateriformia</taxon>
        <taxon>Elateroidea</taxon>
        <taxon>Lampyridae</taxon>
        <taxon>Lampyrinae</taxon>
        <taxon>Photinus</taxon>
    </lineage>
</organism>
<dbReference type="Pfam" id="PF00531">
    <property type="entry name" value="Death"/>
    <property type="match status" value="1"/>
</dbReference>
<proteinExistence type="predicted"/>
<protein>
    <recommendedName>
        <fullName evidence="1">Death domain-containing protein</fullName>
    </recommendedName>
</protein>